<feature type="compositionally biased region" description="Low complexity" evidence="1">
    <location>
        <begin position="51"/>
        <end position="65"/>
    </location>
</feature>
<reference evidence="2" key="1">
    <citation type="submission" date="2023-04" db="EMBL/GenBank/DDBJ databases">
        <title>Phytophthora fragariaefolia NBRC 109709.</title>
        <authorList>
            <person name="Ichikawa N."/>
            <person name="Sato H."/>
            <person name="Tonouchi N."/>
        </authorList>
    </citation>
    <scope>NUCLEOTIDE SEQUENCE</scope>
    <source>
        <strain evidence="2">NBRC 109709</strain>
    </source>
</reference>
<feature type="region of interest" description="Disordered" evidence="1">
    <location>
        <begin position="204"/>
        <end position="308"/>
    </location>
</feature>
<evidence type="ECO:0000313" key="3">
    <source>
        <dbReference type="Proteomes" id="UP001165121"/>
    </source>
</evidence>
<organism evidence="2 3">
    <name type="scientific">Phytophthora fragariaefolia</name>
    <dbReference type="NCBI Taxonomy" id="1490495"/>
    <lineage>
        <taxon>Eukaryota</taxon>
        <taxon>Sar</taxon>
        <taxon>Stramenopiles</taxon>
        <taxon>Oomycota</taxon>
        <taxon>Peronosporomycetes</taxon>
        <taxon>Peronosporales</taxon>
        <taxon>Peronosporaceae</taxon>
        <taxon>Phytophthora</taxon>
    </lineage>
</organism>
<feature type="region of interest" description="Disordered" evidence="1">
    <location>
        <begin position="1"/>
        <end position="20"/>
    </location>
</feature>
<accession>A0A9W6XGA7</accession>
<feature type="region of interest" description="Disordered" evidence="1">
    <location>
        <begin position="45"/>
        <end position="74"/>
    </location>
</feature>
<gene>
    <name evidence="2" type="ORF">Pfra01_001076400</name>
</gene>
<feature type="compositionally biased region" description="Polar residues" evidence="1">
    <location>
        <begin position="122"/>
        <end position="131"/>
    </location>
</feature>
<feature type="compositionally biased region" description="Basic residues" evidence="1">
    <location>
        <begin position="252"/>
        <end position="264"/>
    </location>
</feature>
<dbReference type="EMBL" id="BSXT01001049">
    <property type="protein sequence ID" value="GMF37914.1"/>
    <property type="molecule type" value="Genomic_DNA"/>
</dbReference>
<sequence>MLAEQEAKSKPKLDETERRIHAAERRALEVERSFREASAQATVAQGVPVQEARTPSAAAYPAAEGRGTKLNALPGPNKAVLEMQEQSLLEKLKAVGTARVQEQEAASNMQKFQAEQIRNLKATSAETQPGRATTRPDLATPVKTEVNNPERATRNPVASGENVGQAPDIWTNVGQINLSEAAIAQLSATILNVNLSACVGSVKEEGVKRETNTSAAATATKSTKRQGARTDAARPKQESKYKAAPKPDPKKSERKLKPSKKKRPSKDLSHGSFDSSSEPEEDNFDSSSSSDSSGEEARSSTKTSSKAEVGSTLLTFRTYVNPNALEKFDEKAPIGDSKPWWERFLDMTEQGVCTDKGKFLELRMKMSSAVRNWRGHHPKHVQANWKTLSREFRHKYLKTRTSESERYFTMGQKPGETPLDFLYRLNEAVVKAGIKYKSQATKRA</sequence>
<name>A0A9W6XGA7_9STRA</name>
<dbReference type="AlphaFoldDB" id="A0A9W6XGA7"/>
<feature type="compositionally biased region" description="Basic and acidic residues" evidence="1">
    <location>
        <begin position="231"/>
        <end position="251"/>
    </location>
</feature>
<comment type="caution">
    <text evidence="2">The sequence shown here is derived from an EMBL/GenBank/DDBJ whole genome shotgun (WGS) entry which is preliminary data.</text>
</comment>
<feature type="region of interest" description="Disordered" evidence="1">
    <location>
        <begin position="122"/>
        <end position="164"/>
    </location>
</feature>
<evidence type="ECO:0000313" key="2">
    <source>
        <dbReference type="EMBL" id="GMF37914.1"/>
    </source>
</evidence>
<evidence type="ECO:0000256" key="1">
    <source>
        <dbReference type="SAM" id="MobiDB-lite"/>
    </source>
</evidence>
<keyword evidence="3" id="KW-1185">Reference proteome</keyword>
<dbReference type="Proteomes" id="UP001165121">
    <property type="component" value="Unassembled WGS sequence"/>
</dbReference>
<proteinExistence type="predicted"/>
<protein>
    <submittedName>
        <fullName evidence="2">Unnamed protein product</fullName>
    </submittedName>
</protein>